<dbReference type="Proteomes" id="UP001150830">
    <property type="component" value="Unassembled WGS sequence"/>
</dbReference>
<proteinExistence type="predicted"/>
<feature type="domain" description="AB hydrolase-1" evidence="1">
    <location>
        <begin position="31"/>
        <end position="270"/>
    </location>
</feature>
<name>A0A9X3ELB5_9GAMM</name>
<reference evidence="2" key="1">
    <citation type="submission" date="2022-11" db="EMBL/GenBank/DDBJ databases">
        <title>Parathalassolutuus dongxingensis gen. nov., sp. nov., a novel member of family Oceanospirillaceae isolated from a coastal shrimp pond in Guangxi, China.</title>
        <authorList>
            <person name="Chen H."/>
        </authorList>
    </citation>
    <scope>NUCLEOTIDE SEQUENCE</scope>
    <source>
        <strain evidence="2">G-43</strain>
    </source>
</reference>
<dbReference type="GO" id="GO:0016020">
    <property type="term" value="C:membrane"/>
    <property type="evidence" value="ECO:0007669"/>
    <property type="project" value="TreeGrafter"/>
</dbReference>
<dbReference type="InterPro" id="IPR050266">
    <property type="entry name" value="AB_hydrolase_sf"/>
</dbReference>
<evidence type="ECO:0000313" key="2">
    <source>
        <dbReference type="EMBL" id="MCY0966466.1"/>
    </source>
</evidence>
<dbReference type="GO" id="GO:0016787">
    <property type="term" value="F:hydrolase activity"/>
    <property type="evidence" value="ECO:0007669"/>
    <property type="project" value="UniProtKB-KW"/>
</dbReference>
<dbReference type="RefSeq" id="WP_283174676.1">
    <property type="nucleotide sequence ID" value="NZ_JAPNOA010000055.1"/>
</dbReference>
<protein>
    <submittedName>
        <fullName evidence="2">Alpha/beta hydrolase</fullName>
    </submittedName>
</protein>
<comment type="caution">
    <text evidence="2">The sequence shown here is derived from an EMBL/GenBank/DDBJ whole genome shotgun (WGS) entry which is preliminary data.</text>
</comment>
<evidence type="ECO:0000259" key="1">
    <source>
        <dbReference type="Pfam" id="PF12697"/>
    </source>
</evidence>
<dbReference type="SUPFAM" id="SSF53474">
    <property type="entry name" value="alpha/beta-Hydrolases"/>
    <property type="match status" value="1"/>
</dbReference>
<dbReference type="Pfam" id="PF12697">
    <property type="entry name" value="Abhydrolase_6"/>
    <property type="match status" value="1"/>
</dbReference>
<keyword evidence="3" id="KW-1185">Reference proteome</keyword>
<dbReference type="InterPro" id="IPR029058">
    <property type="entry name" value="AB_hydrolase_fold"/>
</dbReference>
<organism evidence="2 3">
    <name type="scientific">Parathalassolituus penaei</name>
    <dbReference type="NCBI Taxonomy" id="2997323"/>
    <lineage>
        <taxon>Bacteria</taxon>
        <taxon>Pseudomonadati</taxon>
        <taxon>Pseudomonadota</taxon>
        <taxon>Gammaproteobacteria</taxon>
        <taxon>Oceanospirillales</taxon>
        <taxon>Oceanospirillaceae</taxon>
        <taxon>Parathalassolituus</taxon>
    </lineage>
</organism>
<gene>
    <name evidence="2" type="ORF">OUO13_14855</name>
</gene>
<dbReference type="AlphaFoldDB" id="A0A9X3ELB5"/>
<dbReference type="InterPro" id="IPR000073">
    <property type="entry name" value="AB_hydrolase_1"/>
</dbReference>
<sequence length="287" mass="31847">MEKHPLNIRTACGQQHALIWQFPQNTSGRRLLLLHGAGIAGELTWTYVANYLEGWSEILVPDFAGMGKSSFTDCPQPTVADYARQVTELLDALDWQHMDIAGYSFGGTVTETLIRESGRFELCYLLEPALLSGNDEAGLIAKAQTYIKLADWLSREPESNEPFLAFLDAVSPYRRSNAAADRVAISRLRGNVAGMVQALNAVNNSLLTNTRYFAEWTAPMPGMSMVGELSMPAMHERQARLELESEQWFTQMIKGADHSLVFTHPKQVARLMNERLQLAIGSANNAG</sequence>
<dbReference type="Gene3D" id="3.40.50.1820">
    <property type="entry name" value="alpha/beta hydrolase"/>
    <property type="match status" value="1"/>
</dbReference>
<evidence type="ECO:0000313" key="3">
    <source>
        <dbReference type="Proteomes" id="UP001150830"/>
    </source>
</evidence>
<dbReference type="PANTHER" id="PTHR43798:SF33">
    <property type="entry name" value="HYDROLASE, PUTATIVE (AFU_ORTHOLOGUE AFUA_2G14860)-RELATED"/>
    <property type="match status" value="1"/>
</dbReference>
<accession>A0A9X3ELB5</accession>
<keyword evidence="2" id="KW-0378">Hydrolase</keyword>
<dbReference type="PANTHER" id="PTHR43798">
    <property type="entry name" value="MONOACYLGLYCEROL LIPASE"/>
    <property type="match status" value="1"/>
</dbReference>
<dbReference type="EMBL" id="JAPNOA010000055">
    <property type="protein sequence ID" value="MCY0966466.1"/>
    <property type="molecule type" value="Genomic_DNA"/>
</dbReference>